<comment type="caution">
    <text evidence="4">The sequence shown here is derived from an EMBL/GenBank/DDBJ whole genome shotgun (WGS) entry which is preliminary data.</text>
</comment>
<gene>
    <name evidence="5" type="ORF">DWY58_09190</name>
    <name evidence="4" type="ORF">DXC34_10815</name>
</gene>
<feature type="domain" description="Protein FecR C-terminal" evidence="3">
    <location>
        <begin position="263"/>
        <end position="330"/>
    </location>
</feature>
<dbReference type="Gene3D" id="3.55.50.30">
    <property type="match status" value="1"/>
</dbReference>
<dbReference type="EMBL" id="QSSV01000013">
    <property type="protein sequence ID" value="RGM12543.1"/>
    <property type="molecule type" value="Genomic_DNA"/>
</dbReference>
<dbReference type="RefSeq" id="WP_117741958.1">
    <property type="nucleotide sequence ID" value="NZ_QRUB01000007.1"/>
</dbReference>
<dbReference type="Pfam" id="PF04773">
    <property type="entry name" value="FecR"/>
    <property type="match status" value="1"/>
</dbReference>
<evidence type="ECO:0000259" key="2">
    <source>
        <dbReference type="Pfam" id="PF04773"/>
    </source>
</evidence>
<name>A0A3E4UMN7_BACSE</name>
<dbReference type="Proteomes" id="UP000261223">
    <property type="component" value="Unassembled WGS sequence"/>
</dbReference>
<feature type="transmembrane region" description="Helical" evidence="1">
    <location>
        <begin position="91"/>
        <end position="112"/>
    </location>
</feature>
<proteinExistence type="predicted"/>
<keyword evidence="1" id="KW-0812">Transmembrane</keyword>
<dbReference type="InterPro" id="IPR006860">
    <property type="entry name" value="FecR"/>
</dbReference>
<dbReference type="PANTHER" id="PTHR30273">
    <property type="entry name" value="PERIPLASMIC SIGNAL SENSOR AND SIGMA FACTOR ACTIVATOR FECR-RELATED"/>
    <property type="match status" value="1"/>
</dbReference>
<accession>A0A3E4UMN7</accession>
<keyword evidence="1" id="KW-0472">Membrane</keyword>
<dbReference type="Gene3D" id="2.60.120.1440">
    <property type="match status" value="1"/>
</dbReference>
<dbReference type="GO" id="GO:0016989">
    <property type="term" value="F:sigma factor antagonist activity"/>
    <property type="evidence" value="ECO:0007669"/>
    <property type="project" value="TreeGrafter"/>
</dbReference>
<keyword evidence="1" id="KW-1133">Transmembrane helix</keyword>
<evidence type="ECO:0000313" key="5">
    <source>
        <dbReference type="EMBL" id="RGR27781.1"/>
    </source>
</evidence>
<evidence type="ECO:0000256" key="1">
    <source>
        <dbReference type="SAM" id="Phobius"/>
    </source>
</evidence>
<dbReference type="FunFam" id="2.60.120.1440:FF:000001">
    <property type="entry name" value="Putative anti-sigma factor"/>
    <property type="match status" value="1"/>
</dbReference>
<dbReference type="Proteomes" id="UP000284161">
    <property type="component" value="Unassembled WGS sequence"/>
</dbReference>
<evidence type="ECO:0000313" key="6">
    <source>
        <dbReference type="Proteomes" id="UP000261223"/>
    </source>
</evidence>
<evidence type="ECO:0000259" key="3">
    <source>
        <dbReference type="Pfam" id="PF16344"/>
    </source>
</evidence>
<evidence type="ECO:0000313" key="4">
    <source>
        <dbReference type="EMBL" id="RGM12543.1"/>
    </source>
</evidence>
<dbReference type="PANTHER" id="PTHR30273:SF2">
    <property type="entry name" value="PROTEIN FECR"/>
    <property type="match status" value="1"/>
</dbReference>
<organism evidence="4 6">
    <name type="scientific">Bacteroides stercoris</name>
    <dbReference type="NCBI Taxonomy" id="46506"/>
    <lineage>
        <taxon>Bacteria</taxon>
        <taxon>Pseudomonadati</taxon>
        <taxon>Bacteroidota</taxon>
        <taxon>Bacteroidia</taxon>
        <taxon>Bacteroidales</taxon>
        <taxon>Bacteroidaceae</taxon>
        <taxon>Bacteroides</taxon>
    </lineage>
</organism>
<evidence type="ECO:0000313" key="7">
    <source>
        <dbReference type="Proteomes" id="UP000284161"/>
    </source>
</evidence>
<dbReference type="PIRSF" id="PIRSF018266">
    <property type="entry name" value="FecR"/>
    <property type="match status" value="1"/>
</dbReference>
<dbReference type="InterPro" id="IPR012373">
    <property type="entry name" value="Ferrdict_sens_TM"/>
</dbReference>
<reference evidence="6 7" key="1">
    <citation type="submission" date="2018-08" db="EMBL/GenBank/DDBJ databases">
        <title>A genome reference for cultivated species of the human gut microbiota.</title>
        <authorList>
            <person name="Zou Y."/>
            <person name="Xue W."/>
            <person name="Luo G."/>
        </authorList>
    </citation>
    <scope>NUCLEOTIDE SEQUENCE [LARGE SCALE GENOMIC DNA]</scope>
    <source>
        <strain evidence="5 7">AF25-6</strain>
        <strain evidence="4 6">TF03-6</strain>
    </source>
</reference>
<dbReference type="AlphaFoldDB" id="A0A3E4UMN7"/>
<dbReference type="Pfam" id="PF16344">
    <property type="entry name" value="FecR_C"/>
    <property type="match status" value="1"/>
</dbReference>
<feature type="domain" description="FecR protein" evidence="2">
    <location>
        <begin position="125"/>
        <end position="218"/>
    </location>
</feature>
<dbReference type="EMBL" id="QRUB01000007">
    <property type="protein sequence ID" value="RGR27781.1"/>
    <property type="molecule type" value="Genomic_DNA"/>
</dbReference>
<dbReference type="InterPro" id="IPR032508">
    <property type="entry name" value="FecR_C"/>
</dbReference>
<protein>
    <submittedName>
        <fullName evidence="4">DUF4974 domain-containing protein</fullName>
    </submittedName>
</protein>
<sequence length="336" mass="37857">MNRKMGKLDEKIIVKFLAGECSEEELRSLNVWLEESEENAHELFTLEELYHLGKSDAASEEALLAKAEKQLSQRLGEERKRKLKRTLFHRWMQYAAIAVGAFFIGGMGYWFYQTGSRSSESLVTVTANETIKELMLPDGTKVWLNKNTILQYPRNFEGGERHVYLNGEGFFDVKRNTAKPFIVQSHAMQVRVLGTTFNLKSGENGQRAVATLLKGEVEVKGNHGEGMIVLSPGQQAELDGMTRRLTVKPAEPGIEGWHDTAFDLNQTDIRTLCKILERAYNVKIIIAPDVDIERTYSGPLKKKENVAATLDLIKNSIGIKYKVIGENVFISSSKSK</sequence>